<feature type="region of interest" description="Disordered" evidence="1">
    <location>
        <begin position="1"/>
        <end position="25"/>
    </location>
</feature>
<organism evidence="3 4">
    <name type="scientific">Callosobruchus maculatus</name>
    <name type="common">Southern cowpea weevil</name>
    <name type="synonym">Pulse bruchid</name>
    <dbReference type="NCBI Taxonomy" id="64391"/>
    <lineage>
        <taxon>Eukaryota</taxon>
        <taxon>Metazoa</taxon>
        <taxon>Ecdysozoa</taxon>
        <taxon>Arthropoda</taxon>
        <taxon>Hexapoda</taxon>
        <taxon>Insecta</taxon>
        <taxon>Pterygota</taxon>
        <taxon>Neoptera</taxon>
        <taxon>Endopterygota</taxon>
        <taxon>Coleoptera</taxon>
        <taxon>Polyphaga</taxon>
        <taxon>Cucujiformia</taxon>
        <taxon>Chrysomeloidea</taxon>
        <taxon>Chrysomelidae</taxon>
        <taxon>Bruchinae</taxon>
        <taxon>Bruchini</taxon>
        <taxon>Callosobruchus</taxon>
    </lineage>
</organism>
<dbReference type="Proteomes" id="UP000410492">
    <property type="component" value="Unassembled WGS sequence"/>
</dbReference>
<dbReference type="InterPro" id="IPR021714">
    <property type="entry name" value="URB1_N"/>
</dbReference>
<accession>A0A653DDQ1</accession>
<evidence type="ECO:0000256" key="1">
    <source>
        <dbReference type="SAM" id="MobiDB-lite"/>
    </source>
</evidence>
<evidence type="ECO:0000313" key="3">
    <source>
        <dbReference type="EMBL" id="VEN58340.1"/>
    </source>
</evidence>
<gene>
    <name evidence="3" type="ORF">CALMAC_LOCUS16727</name>
</gene>
<keyword evidence="4" id="KW-1185">Reference proteome</keyword>
<dbReference type="AlphaFoldDB" id="A0A653DDQ1"/>
<dbReference type="GO" id="GO:0005730">
    <property type="term" value="C:nucleolus"/>
    <property type="evidence" value="ECO:0007669"/>
    <property type="project" value="TreeGrafter"/>
</dbReference>
<dbReference type="PANTHER" id="PTHR13500:SF0">
    <property type="entry name" value="NUCLEOLAR PRE-RIBOSOMAL-ASSOCIATED PROTEIN 1"/>
    <property type="match status" value="1"/>
</dbReference>
<dbReference type="GO" id="GO:0000463">
    <property type="term" value="P:maturation of LSU-rRNA from tricistronic rRNA transcript (SSU-rRNA, 5.8S rRNA, LSU-rRNA)"/>
    <property type="evidence" value="ECO:0007669"/>
    <property type="project" value="TreeGrafter"/>
</dbReference>
<dbReference type="GO" id="GO:0000466">
    <property type="term" value="P:maturation of 5.8S rRNA from tricistronic rRNA transcript (SSU-rRNA, 5.8S rRNA, LSU-rRNA)"/>
    <property type="evidence" value="ECO:0007669"/>
    <property type="project" value="TreeGrafter"/>
</dbReference>
<feature type="compositionally biased region" description="Polar residues" evidence="1">
    <location>
        <begin position="13"/>
        <end position="22"/>
    </location>
</feature>
<dbReference type="EMBL" id="CAACVG010011559">
    <property type="protein sequence ID" value="VEN58340.1"/>
    <property type="molecule type" value="Genomic_DNA"/>
</dbReference>
<name>A0A653DDQ1_CALMS</name>
<sequence>MVEMEQDYPINNKRPSSNPEIQNEQKKVKHFNAKEFRKQLNSSSKLQVLQDFQNSIKSEPSKRDCIVDYLQNGGTCIELLQTLEFDSTLPPSLVFEIVAYVLLKVNASCPQYQNSSIEACRYVLNNYVTVVNKMLNLSSTTPERKACLKLLTAMVALSPALAKDILVHVNFHSTNVELLTKHTGEKDSVRDHFVRFLTAFLVDGHYPALSMLLEKKGFITSIIGGLQAIPANSFNLYTTIHDGFNSWEIYDHLLSWNSLC</sequence>
<dbReference type="Pfam" id="PF11707">
    <property type="entry name" value="Npa1"/>
    <property type="match status" value="1"/>
</dbReference>
<dbReference type="InterPro" id="IPR039844">
    <property type="entry name" value="URB1"/>
</dbReference>
<dbReference type="PANTHER" id="PTHR13500">
    <property type="entry name" value="NUCLEOLAR PRERIBOSOMAL-ASSOCIATED PROTEIN 1"/>
    <property type="match status" value="1"/>
</dbReference>
<proteinExistence type="predicted"/>
<feature type="domain" description="URB1 N-terminal" evidence="2">
    <location>
        <begin position="95"/>
        <end position="227"/>
    </location>
</feature>
<reference evidence="3 4" key="1">
    <citation type="submission" date="2019-01" db="EMBL/GenBank/DDBJ databases">
        <authorList>
            <person name="Sayadi A."/>
        </authorList>
    </citation>
    <scope>NUCLEOTIDE SEQUENCE [LARGE SCALE GENOMIC DNA]</scope>
</reference>
<dbReference type="OrthoDB" id="72892at2759"/>
<evidence type="ECO:0000313" key="4">
    <source>
        <dbReference type="Proteomes" id="UP000410492"/>
    </source>
</evidence>
<evidence type="ECO:0000259" key="2">
    <source>
        <dbReference type="Pfam" id="PF11707"/>
    </source>
</evidence>
<protein>
    <recommendedName>
        <fullName evidence="2">URB1 N-terminal domain-containing protein</fullName>
    </recommendedName>
</protein>